<evidence type="ECO:0000256" key="8">
    <source>
        <dbReference type="RuleBase" id="RU366017"/>
    </source>
</evidence>
<dbReference type="WBParaSite" id="Gr19_v10_g5899.t1">
    <property type="protein sequence ID" value="Gr19_v10_g5899.t1"/>
    <property type="gene ID" value="Gr19_v10_g5899"/>
</dbReference>
<keyword evidence="9" id="KW-0732">Signal</keyword>
<dbReference type="Pfam" id="PF01697">
    <property type="entry name" value="Glyco_transf_92"/>
    <property type="match status" value="1"/>
</dbReference>
<evidence type="ECO:0000313" key="11">
    <source>
        <dbReference type="WBParaSite" id="Gr19_v10_g5899.t1"/>
    </source>
</evidence>
<name>A0A914I230_GLORO</name>
<dbReference type="InterPro" id="IPR008166">
    <property type="entry name" value="Glyco_transf_92"/>
</dbReference>
<dbReference type="PANTHER" id="PTHR21645:SF2">
    <property type="entry name" value="GLYCOSYLTRANSFERASE FAMILY 92 PROTEIN F59C6.8"/>
    <property type="match status" value="1"/>
</dbReference>
<keyword evidence="4 8" id="KW-0808">Transferase</keyword>
<comment type="similarity">
    <text evidence="2 8">Belongs to the glycosyltransferase 92 family.</text>
</comment>
<evidence type="ECO:0000256" key="3">
    <source>
        <dbReference type="ARBA" id="ARBA00022676"/>
    </source>
</evidence>
<organism evidence="10 11">
    <name type="scientific">Globodera rostochiensis</name>
    <name type="common">Golden nematode worm</name>
    <name type="synonym">Heterodera rostochiensis</name>
    <dbReference type="NCBI Taxonomy" id="31243"/>
    <lineage>
        <taxon>Eukaryota</taxon>
        <taxon>Metazoa</taxon>
        <taxon>Ecdysozoa</taxon>
        <taxon>Nematoda</taxon>
        <taxon>Chromadorea</taxon>
        <taxon>Rhabditida</taxon>
        <taxon>Tylenchina</taxon>
        <taxon>Tylenchomorpha</taxon>
        <taxon>Tylenchoidea</taxon>
        <taxon>Heteroderidae</taxon>
        <taxon>Heteroderinae</taxon>
        <taxon>Globodera</taxon>
    </lineage>
</organism>
<keyword evidence="5" id="KW-0812">Transmembrane</keyword>
<evidence type="ECO:0000313" key="10">
    <source>
        <dbReference type="Proteomes" id="UP000887572"/>
    </source>
</evidence>
<evidence type="ECO:0000256" key="2">
    <source>
        <dbReference type="ARBA" id="ARBA00007647"/>
    </source>
</evidence>
<evidence type="ECO:0000256" key="9">
    <source>
        <dbReference type="SAM" id="SignalP"/>
    </source>
</evidence>
<dbReference type="GO" id="GO:0016757">
    <property type="term" value="F:glycosyltransferase activity"/>
    <property type="evidence" value="ECO:0007669"/>
    <property type="project" value="UniProtKB-UniRule"/>
</dbReference>
<dbReference type="GO" id="GO:0016020">
    <property type="term" value="C:membrane"/>
    <property type="evidence" value="ECO:0007669"/>
    <property type="project" value="UniProtKB-SubCell"/>
</dbReference>
<evidence type="ECO:0000256" key="4">
    <source>
        <dbReference type="ARBA" id="ARBA00022679"/>
    </source>
</evidence>
<sequence>MPRTLFCYLLLLFIFHWDQYKVFWWAHPKHTSLGRAEHDANREHLFIYSSFIYDRRPPANFSGLGKVQLVVLFLADKFHRTSDRMQCVVTKNAISVQKMALQKELIHSLGICALDLFVLTCSLDGLRRDSALFDGGAAYRNMYSLALTDVDWYRMQRKSTKLTLYPRQPSYKPRGLVLCMSRVFLFEKWQLLITALETYRLFKLFNGYLIFEFLVDLVVAYVQSALLAVFELMKAYEQHGLLQVRPGIRFPHQRGMPWDPNAETEFNGQILLAHDCFYEYRESAQFIGLIDWDDLLVPSVHFGTLPEAFAAAFTVNPDTAYFLVNKLEASFEEQPVTRPTRFNLRKLLTHGIRTAEMYNDEKMVVRPKALRGFWMHNSFNLETMKRAVKMFTNYTILLHLANEERVNPNEFQMPFMTKFDIDDMHLHASRLLKKLNKSSRAFKLPTAQPFYAALVACHSQIFAYFKSTDMNKSRCLSYSLCVLPTLPEAICAVSRSVFGTVVTKGAKAVLHVRERSEFTQDKCSDEGGL</sequence>
<keyword evidence="3 8" id="KW-0328">Glycosyltransferase</keyword>
<dbReference type="AlphaFoldDB" id="A0A914I230"/>
<evidence type="ECO:0000256" key="5">
    <source>
        <dbReference type="ARBA" id="ARBA00022692"/>
    </source>
</evidence>
<dbReference type="PANTHER" id="PTHR21645">
    <property type="entry name" value="GLYCOSYLTRANSFERASE FAMILY 92 PROTEIN"/>
    <property type="match status" value="1"/>
</dbReference>
<protein>
    <recommendedName>
        <fullName evidence="8">Glycosyltransferase family 92 protein</fullName>
        <ecNumber evidence="8">2.4.1.-</ecNumber>
    </recommendedName>
</protein>
<proteinExistence type="inferred from homology"/>
<evidence type="ECO:0000256" key="6">
    <source>
        <dbReference type="ARBA" id="ARBA00022989"/>
    </source>
</evidence>
<comment type="subcellular location">
    <subcellularLocation>
        <location evidence="1">Membrane</location>
        <topology evidence="1">Single-pass membrane protein</topology>
    </subcellularLocation>
</comment>
<evidence type="ECO:0000256" key="7">
    <source>
        <dbReference type="ARBA" id="ARBA00023136"/>
    </source>
</evidence>
<reference evidence="11" key="1">
    <citation type="submission" date="2022-11" db="UniProtKB">
        <authorList>
            <consortium name="WormBaseParasite"/>
        </authorList>
    </citation>
    <scope>IDENTIFICATION</scope>
</reference>
<keyword evidence="6" id="KW-1133">Transmembrane helix</keyword>
<evidence type="ECO:0000256" key="1">
    <source>
        <dbReference type="ARBA" id="ARBA00004167"/>
    </source>
</evidence>
<feature type="chain" id="PRO_5037597012" description="Glycosyltransferase family 92 protein" evidence="9">
    <location>
        <begin position="21"/>
        <end position="529"/>
    </location>
</feature>
<accession>A0A914I230</accession>
<dbReference type="InterPro" id="IPR052012">
    <property type="entry name" value="GTase_92"/>
</dbReference>
<dbReference type="Proteomes" id="UP000887572">
    <property type="component" value="Unplaced"/>
</dbReference>
<feature type="signal peptide" evidence="9">
    <location>
        <begin position="1"/>
        <end position="20"/>
    </location>
</feature>
<keyword evidence="10" id="KW-1185">Reference proteome</keyword>
<dbReference type="EC" id="2.4.1.-" evidence="8"/>
<keyword evidence="7" id="KW-0472">Membrane</keyword>